<gene>
    <name evidence="2" type="ORF">BB561_001141</name>
</gene>
<name>A0A2T9YW02_9FUNG</name>
<protein>
    <recommendedName>
        <fullName evidence="1">Putative component of 'biosynthetic module' domain-containing protein</fullName>
    </recommendedName>
</protein>
<dbReference type="InterPro" id="IPR025647">
    <property type="entry name" value="YceG_bac"/>
</dbReference>
<evidence type="ECO:0000313" key="2">
    <source>
        <dbReference type="EMBL" id="PVU96523.1"/>
    </source>
</evidence>
<dbReference type="Pfam" id="PF14266">
    <property type="entry name" value="YceG_bac"/>
    <property type="match status" value="1"/>
</dbReference>
<dbReference type="Proteomes" id="UP000245383">
    <property type="component" value="Unassembled WGS sequence"/>
</dbReference>
<dbReference type="EMBL" id="MBFR01000030">
    <property type="protein sequence ID" value="PVU96523.1"/>
    <property type="molecule type" value="Genomic_DNA"/>
</dbReference>
<reference evidence="2 3" key="1">
    <citation type="journal article" date="2018" name="MBio">
        <title>Comparative Genomics Reveals the Core Gene Toolbox for the Fungus-Insect Symbiosis.</title>
        <authorList>
            <person name="Wang Y."/>
            <person name="Stata M."/>
            <person name="Wang W."/>
            <person name="Stajich J.E."/>
            <person name="White M.M."/>
            <person name="Moncalvo J.M."/>
        </authorList>
    </citation>
    <scope>NUCLEOTIDE SEQUENCE [LARGE SCALE GENOMIC DNA]</scope>
    <source>
        <strain evidence="2 3">SWE-8-4</strain>
    </source>
</reference>
<proteinExistence type="predicted"/>
<organism evidence="2 3">
    <name type="scientific">Smittium simulii</name>
    <dbReference type="NCBI Taxonomy" id="133385"/>
    <lineage>
        <taxon>Eukaryota</taxon>
        <taxon>Fungi</taxon>
        <taxon>Fungi incertae sedis</taxon>
        <taxon>Zoopagomycota</taxon>
        <taxon>Kickxellomycotina</taxon>
        <taxon>Harpellomycetes</taxon>
        <taxon>Harpellales</taxon>
        <taxon>Legeriomycetaceae</taxon>
        <taxon>Smittium</taxon>
    </lineage>
</organism>
<accession>A0A2T9YW02</accession>
<feature type="domain" description="Putative component of 'biosynthetic module'" evidence="1">
    <location>
        <begin position="75"/>
        <end position="200"/>
    </location>
</feature>
<keyword evidence="3" id="KW-1185">Reference proteome</keyword>
<evidence type="ECO:0000259" key="1">
    <source>
        <dbReference type="Pfam" id="PF14266"/>
    </source>
</evidence>
<comment type="caution">
    <text evidence="2">The sequence shown here is derived from an EMBL/GenBank/DDBJ whole genome shotgun (WGS) entry which is preliminary data.</text>
</comment>
<sequence>MQDEYFLACSGRIKGSKTIPKQPDHDTKIHNATASKVANSKGFLQLKEILCNITLFFDQTCQEDIKRMYIIFLIEKIIKILSCDNISNDSTSNDSTSNPNQSNSLELMFNNNFTLNSKEFSSSQYPNLYALVIHLQYFLVDCIQKTNCVTIVSEKQTTTEQPNKEKLLTFMVIKSALNYIINLSETNDPKTSTPKHIFYRRMIAAVLSGLI</sequence>
<dbReference type="AlphaFoldDB" id="A0A2T9YW02"/>
<evidence type="ECO:0000313" key="3">
    <source>
        <dbReference type="Proteomes" id="UP000245383"/>
    </source>
</evidence>